<feature type="compositionally biased region" description="Low complexity" evidence="1">
    <location>
        <begin position="46"/>
        <end position="59"/>
    </location>
</feature>
<feature type="compositionally biased region" description="Polar residues" evidence="1">
    <location>
        <begin position="99"/>
        <end position="116"/>
    </location>
</feature>
<protein>
    <submittedName>
        <fullName evidence="2">Uncharacterized protein</fullName>
    </submittedName>
</protein>
<accession>A0A1D1VSC6</accession>
<comment type="caution">
    <text evidence="2">The sequence shown here is derived from an EMBL/GenBank/DDBJ whole genome shotgun (WGS) entry which is preliminary data.</text>
</comment>
<evidence type="ECO:0000313" key="3">
    <source>
        <dbReference type="Proteomes" id="UP000186922"/>
    </source>
</evidence>
<evidence type="ECO:0000313" key="2">
    <source>
        <dbReference type="EMBL" id="GAV04455.1"/>
    </source>
</evidence>
<organism evidence="2 3">
    <name type="scientific">Ramazzottius varieornatus</name>
    <name type="common">Water bear</name>
    <name type="synonym">Tardigrade</name>
    <dbReference type="NCBI Taxonomy" id="947166"/>
    <lineage>
        <taxon>Eukaryota</taxon>
        <taxon>Metazoa</taxon>
        <taxon>Ecdysozoa</taxon>
        <taxon>Tardigrada</taxon>
        <taxon>Eutardigrada</taxon>
        <taxon>Parachela</taxon>
        <taxon>Hypsibioidea</taxon>
        <taxon>Ramazzottiidae</taxon>
        <taxon>Ramazzottius</taxon>
    </lineage>
</organism>
<feature type="compositionally biased region" description="Polar residues" evidence="1">
    <location>
        <begin position="60"/>
        <end position="69"/>
    </location>
</feature>
<sequence>MTHPTPKDTNWRSIRSGAIHPSSARRRPEQQWVQSRIPLMGHTHRPTTPTLRPPVVRLTSSPASPTVSWTLPARHSPASSALLRAAPKLARASVGKSLPKSTATSSPCGSRTMQLNSDIPVSPLLVLAATQ</sequence>
<gene>
    <name evidence="2" type="primary">RvY_14727</name>
    <name evidence="2" type="synonym">RvY_14727.1</name>
    <name evidence="2" type="ORF">RvY_14727-1</name>
</gene>
<name>A0A1D1VSC6_RAMVA</name>
<reference evidence="2 3" key="1">
    <citation type="journal article" date="2016" name="Nat. Commun.">
        <title>Extremotolerant tardigrade genome and improved radiotolerance of human cultured cells by tardigrade-unique protein.</title>
        <authorList>
            <person name="Hashimoto T."/>
            <person name="Horikawa D.D."/>
            <person name="Saito Y."/>
            <person name="Kuwahara H."/>
            <person name="Kozuka-Hata H."/>
            <person name="Shin-I T."/>
            <person name="Minakuchi Y."/>
            <person name="Ohishi K."/>
            <person name="Motoyama A."/>
            <person name="Aizu T."/>
            <person name="Enomoto A."/>
            <person name="Kondo K."/>
            <person name="Tanaka S."/>
            <person name="Hara Y."/>
            <person name="Koshikawa S."/>
            <person name="Sagara H."/>
            <person name="Miura T."/>
            <person name="Yokobori S."/>
            <person name="Miyagawa K."/>
            <person name="Suzuki Y."/>
            <person name="Kubo T."/>
            <person name="Oyama M."/>
            <person name="Kohara Y."/>
            <person name="Fujiyama A."/>
            <person name="Arakawa K."/>
            <person name="Katayama T."/>
            <person name="Toyoda A."/>
            <person name="Kunieda T."/>
        </authorList>
    </citation>
    <scope>NUCLEOTIDE SEQUENCE [LARGE SCALE GENOMIC DNA]</scope>
    <source>
        <strain evidence="2 3">YOKOZUNA-1</strain>
    </source>
</reference>
<evidence type="ECO:0000256" key="1">
    <source>
        <dbReference type="SAM" id="MobiDB-lite"/>
    </source>
</evidence>
<proteinExistence type="predicted"/>
<dbReference type="EMBL" id="BDGG01000011">
    <property type="protein sequence ID" value="GAV04455.1"/>
    <property type="molecule type" value="Genomic_DNA"/>
</dbReference>
<dbReference type="Proteomes" id="UP000186922">
    <property type="component" value="Unassembled WGS sequence"/>
</dbReference>
<feature type="region of interest" description="Disordered" evidence="1">
    <location>
        <begin position="1"/>
        <end position="72"/>
    </location>
</feature>
<keyword evidence="3" id="KW-1185">Reference proteome</keyword>
<dbReference type="AlphaFoldDB" id="A0A1D1VSC6"/>
<feature type="region of interest" description="Disordered" evidence="1">
    <location>
        <begin position="91"/>
        <end position="116"/>
    </location>
</feature>
<feature type="compositionally biased region" description="Basic and acidic residues" evidence="1">
    <location>
        <begin position="1"/>
        <end position="10"/>
    </location>
</feature>